<evidence type="ECO:0000256" key="1">
    <source>
        <dbReference type="SAM" id="MobiDB-lite"/>
    </source>
</evidence>
<sequence length="72" mass="7737">MHACMHVCDAASRKPQAASRKPQAASRKPQAASGKRFGVKLQMASQSVARRAYIAKSPGVPRTILYARNSPS</sequence>
<evidence type="ECO:0000313" key="3">
    <source>
        <dbReference type="Proteomes" id="UP000248899"/>
    </source>
</evidence>
<proteinExistence type="predicted"/>
<organism evidence="2 3">
    <name type="scientific">Burkholderia cepacia</name>
    <name type="common">Pseudomonas cepacia</name>
    <dbReference type="NCBI Taxonomy" id="292"/>
    <lineage>
        <taxon>Bacteria</taxon>
        <taxon>Pseudomonadati</taxon>
        <taxon>Pseudomonadota</taxon>
        <taxon>Betaproteobacteria</taxon>
        <taxon>Burkholderiales</taxon>
        <taxon>Burkholderiaceae</taxon>
        <taxon>Burkholderia</taxon>
        <taxon>Burkholderia cepacia complex</taxon>
    </lineage>
</organism>
<evidence type="ECO:0000313" key="2">
    <source>
        <dbReference type="EMBL" id="RAP98458.1"/>
    </source>
</evidence>
<gene>
    <name evidence="2" type="ORF">DPR02_37135</name>
</gene>
<comment type="caution">
    <text evidence="2">The sequence shown here is derived from an EMBL/GenBank/DDBJ whole genome shotgun (WGS) entry which is preliminary data.</text>
</comment>
<dbReference type="Proteomes" id="UP000248899">
    <property type="component" value="Unassembled WGS sequence"/>
</dbReference>
<reference evidence="2 3" key="1">
    <citation type="submission" date="2018-06" db="EMBL/GenBank/DDBJ databases">
        <title>Towards the identification of Burkholderia cepacia strain which caused fatal septicemia.</title>
        <authorList>
            <person name="Bui L.A.T."/>
            <person name="Zakharova I.B."/>
            <person name="Shpak I.M."/>
            <person name="Teteryatnikova N."/>
            <person name="Ustinov D.V."/>
            <person name="Kuzyutina Y.A."/>
            <person name="Nguyen H.N."/>
            <person name="Antonov A.S."/>
            <person name="Avdyusheva E.F."/>
            <person name="Victorov D.V."/>
        </authorList>
    </citation>
    <scope>NUCLEOTIDE SEQUENCE [LARGE SCALE GENOMIC DNA]</scope>
    <source>
        <strain evidence="2 3">PT02</strain>
    </source>
</reference>
<dbReference type="EMBL" id="QLUZ01000039">
    <property type="protein sequence ID" value="RAP98458.1"/>
    <property type="molecule type" value="Genomic_DNA"/>
</dbReference>
<dbReference type="AlphaFoldDB" id="A0AAQ0F5A1"/>
<accession>A0AAQ0F5A1</accession>
<protein>
    <submittedName>
        <fullName evidence="2">Uncharacterized protein</fullName>
    </submittedName>
</protein>
<feature type="region of interest" description="Disordered" evidence="1">
    <location>
        <begin position="8"/>
        <end position="35"/>
    </location>
</feature>
<name>A0AAQ0F5A1_BURCE</name>